<gene>
    <name evidence="9" type="ORF">P6N53_01880</name>
</gene>
<organism evidence="9 10">
    <name type="scientific">Desulforamulus aquiferis</name>
    <dbReference type="NCBI Taxonomy" id="1397668"/>
    <lineage>
        <taxon>Bacteria</taxon>
        <taxon>Bacillati</taxon>
        <taxon>Bacillota</taxon>
        <taxon>Clostridia</taxon>
        <taxon>Eubacteriales</taxon>
        <taxon>Peptococcaceae</taxon>
        <taxon>Desulforamulus</taxon>
    </lineage>
</organism>
<evidence type="ECO:0000256" key="2">
    <source>
        <dbReference type="ARBA" id="ARBA00006772"/>
    </source>
</evidence>
<accession>A0AAW7ZA86</accession>
<sequence length="477" mass="52091">MSTNGVSTPVVEQGVVEKTDKYLWSKWLINLVLPALIFLIPATETFTPEIKVFFAVTAWAVLSWVLSTLPETLVALMLPVFYLIFKIAETNVVYSPWTTTIPWVVVGGMIFGAVLIGTGLAKRIAYWTILKMGATYTGTLVGLTLAGIILAPFIPTAMGKMAILTPIAIGICQALDLPAKSRAASGVMITAFFAVTNPAFSYLTGGSHIIMASGLVAKVAGETISWSQYAYYNWLIFTLWSFISLAIVLLMLKPEKEIQAKELINQRYKELGPVTVDEKKVAGLMGVILIALVTDKIHNVDAAWIFMTIAAICFLPKIDLMNNEKLGKVKLGMIFFITGTMAIGSAAVASGAGSWLAKTLFPYLTGSELYTILAVWFFGVMMNFVLTPLAAAASFTVPIAEMAISSGINPVPIVYALLQGLDQYLFPYEYALLMFIYGFGYISLKNMIKVLAIRIILSAVFLALIAYPYWKFVGLFN</sequence>
<keyword evidence="5 8" id="KW-1133">Transmembrane helix</keyword>
<evidence type="ECO:0000313" key="9">
    <source>
        <dbReference type="EMBL" id="MDO7785976.1"/>
    </source>
</evidence>
<feature type="transmembrane region" description="Helical" evidence="8">
    <location>
        <begin position="231"/>
        <end position="252"/>
    </location>
</feature>
<keyword evidence="6 8" id="KW-0472">Membrane</keyword>
<evidence type="ECO:0000256" key="6">
    <source>
        <dbReference type="ARBA" id="ARBA00023136"/>
    </source>
</evidence>
<protein>
    <recommendedName>
        <fullName evidence="3">Sodium-dependent dicarboxylate transporter SdcS</fullName>
    </recommendedName>
    <alternativeName>
        <fullName evidence="7">Na(+)/dicarboxylate symporter</fullName>
    </alternativeName>
</protein>
<feature type="transmembrane region" description="Helical" evidence="8">
    <location>
        <begin position="332"/>
        <end position="357"/>
    </location>
</feature>
<comment type="subcellular location">
    <subcellularLocation>
        <location evidence="1">Membrane</location>
        <topology evidence="1">Multi-pass membrane protein</topology>
    </subcellularLocation>
</comment>
<dbReference type="InterPro" id="IPR001898">
    <property type="entry name" value="SLC13A/DASS"/>
</dbReference>
<keyword evidence="4 8" id="KW-0812">Transmembrane</keyword>
<evidence type="ECO:0000256" key="1">
    <source>
        <dbReference type="ARBA" id="ARBA00004141"/>
    </source>
</evidence>
<feature type="transmembrane region" description="Helical" evidence="8">
    <location>
        <begin position="22"/>
        <end position="40"/>
    </location>
</feature>
<feature type="transmembrane region" description="Helical" evidence="8">
    <location>
        <begin position="52"/>
        <end position="85"/>
    </location>
</feature>
<evidence type="ECO:0000313" key="10">
    <source>
        <dbReference type="Proteomes" id="UP001172911"/>
    </source>
</evidence>
<evidence type="ECO:0000256" key="4">
    <source>
        <dbReference type="ARBA" id="ARBA00022692"/>
    </source>
</evidence>
<dbReference type="GO" id="GO:0005886">
    <property type="term" value="C:plasma membrane"/>
    <property type="evidence" value="ECO:0007669"/>
    <property type="project" value="TreeGrafter"/>
</dbReference>
<dbReference type="EMBL" id="JARPTC010000002">
    <property type="protein sequence ID" value="MDO7785976.1"/>
    <property type="molecule type" value="Genomic_DNA"/>
</dbReference>
<feature type="transmembrane region" description="Helical" evidence="8">
    <location>
        <begin position="100"/>
        <end position="121"/>
    </location>
</feature>
<feature type="transmembrane region" description="Helical" evidence="8">
    <location>
        <begin position="369"/>
        <end position="392"/>
    </location>
</feature>
<dbReference type="PANTHER" id="PTHR10283">
    <property type="entry name" value="SOLUTE CARRIER FAMILY 13 MEMBER"/>
    <property type="match status" value="1"/>
</dbReference>
<evidence type="ECO:0000256" key="7">
    <source>
        <dbReference type="ARBA" id="ARBA00031174"/>
    </source>
</evidence>
<dbReference type="Proteomes" id="UP001172911">
    <property type="component" value="Unassembled WGS sequence"/>
</dbReference>
<evidence type="ECO:0000256" key="3">
    <source>
        <dbReference type="ARBA" id="ARBA00020150"/>
    </source>
</evidence>
<dbReference type="AlphaFoldDB" id="A0AAW7ZA86"/>
<feature type="transmembrane region" description="Helical" evidence="8">
    <location>
        <begin position="399"/>
        <end position="418"/>
    </location>
</feature>
<evidence type="ECO:0000256" key="8">
    <source>
        <dbReference type="SAM" id="Phobius"/>
    </source>
</evidence>
<feature type="transmembrane region" description="Helical" evidence="8">
    <location>
        <begin position="424"/>
        <end position="444"/>
    </location>
</feature>
<reference evidence="9" key="1">
    <citation type="journal article" date="2023" name="J. Hazard. Mater.">
        <title>Anaerobic biodegradation of pyrene and benzo[a]pyrene by a new sulfate-reducing Desulforamulus aquiferis strain DSA.</title>
        <authorList>
            <person name="Zhang Z."/>
            <person name="Sun J."/>
            <person name="Gong X."/>
            <person name="Wang C."/>
            <person name="Wang H."/>
        </authorList>
    </citation>
    <scope>NUCLEOTIDE SEQUENCE</scope>
    <source>
        <strain evidence="9">DSA</strain>
    </source>
</reference>
<dbReference type="PANTHER" id="PTHR10283:SF82">
    <property type="entry name" value="SOLUTE CARRIER FAMILY 13 MEMBER 2"/>
    <property type="match status" value="1"/>
</dbReference>
<comment type="caution">
    <text evidence="9">The sequence shown here is derived from an EMBL/GenBank/DDBJ whole genome shotgun (WGS) entry which is preliminary data.</text>
</comment>
<name>A0AAW7ZA86_9FIRM</name>
<feature type="transmembrane region" description="Helical" evidence="8">
    <location>
        <begin position="133"/>
        <end position="155"/>
    </location>
</feature>
<keyword evidence="10" id="KW-1185">Reference proteome</keyword>
<dbReference type="GO" id="GO:1905039">
    <property type="term" value="P:carboxylic acid transmembrane transport"/>
    <property type="evidence" value="ECO:0007669"/>
    <property type="project" value="UniProtKB-ARBA"/>
</dbReference>
<evidence type="ECO:0000256" key="5">
    <source>
        <dbReference type="ARBA" id="ARBA00022989"/>
    </source>
</evidence>
<dbReference type="GO" id="GO:0008514">
    <property type="term" value="F:organic anion transmembrane transporter activity"/>
    <property type="evidence" value="ECO:0007669"/>
    <property type="project" value="UniProtKB-ARBA"/>
</dbReference>
<proteinExistence type="inferred from homology"/>
<feature type="transmembrane region" description="Helical" evidence="8">
    <location>
        <begin position="303"/>
        <end position="320"/>
    </location>
</feature>
<reference evidence="9" key="2">
    <citation type="submission" date="2023-03" db="EMBL/GenBank/DDBJ databases">
        <authorList>
            <person name="Zhang Z."/>
        </authorList>
    </citation>
    <scope>NUCLEOTIDE SEQUENCE</scope>
    <source>
        <strain evidence="9">DSA</strain>
    </source>
</reference>
<feature type="transmembrane region" description="Helical" evidence="8">
    <location>
        <begin position="451"/>
        <end position="470"/>
    </location>
</feature>
<dbReference type="RefSeq" id="WP_304540703.1">
    <property type="nucleotide sequence ID" value="NZ_JARPTC010000002.1"/>
</dbReference>
<dbReference type="Pfam" id="PF00939">
    <property type="entry name" value="Na_sulph_symp"/>
    <property type="match status" value="1"/>
</dbReference>
<feature type="transmembrane region" description="Helical" evidence="8">
    <location>
        <begin position="191"/>
        <end position="211"/>
    </location>
</feature>
<comment type="similarity">
    <text evidence="2">Belongs to the SLC13A/DASS transporter (TC 2.A.47) family. NADC subfamily.</text>
</comment>